<protein>
    <submittedName>
        <fullName evidence="1">Uncharacterized protein</fullName>
    </submittedName>
</protein>
<name>A0ABU8N2G0_9PSEU</name>
<dbReference type="RefSeq" id="WP_337712635.1">
    <property type="nucleotide sequence ID" value="NZ_JBBEGL010000002.1"/>
</dbReference>
<organism evidence="1 2">
    <name type="scientific">Actinomycetospora aeridis</name>
    <dbReference type="NCBI Taxonomy" id="3129231"/>
    <lineage>
        <taxon>Bacteria</taxon>
        <taxon>Bacillati</taxon>
        <taxon>Actinomycetota</taxon>
        <taxon>Actinomycetes</taxon>
        <taxon>Pseudonocardiales</taxon>
        <taxon>Pseudonocardiaceae</taxon>
        <taxon>Actinomycetospora</taxon>
    </lineage>
</organism>
<reference evidence="1 2" key="1">
    <citation type="submission" date="2024-03" db="EMBL/GenBank/DDBJ databases">
        <title>Actinomycetospora sp. OC33-EN06, a novel actinomycete isolated from wild orchid (Aerides multiflora).</title>
        <authorList>
            <person name="Suriyachadkun C."/>
        </authorList>
    </citation>
    <scope>NUCLEOTIDE SEQUENCE [LARGE SCALE GENOMIC DNA]</scope>
    <source>
        <strain evidence="1 2">OC33-EN06</strain>
    </source>
</reference>
<gene>
    <name evidence="1" type="ORF">WCD41_06760</name>
</gene>
<comment type="caution">
    <text evidence="1">The sequence shown here is derived from an EMBL/GenBank/DDBJ whole genome shotgun (WGS) entry which is preliminary data.</text>
</comment>
<evidence type="ECO:0000313" key="2">
    <source>
        <dbReference type="Proteomes" id="UP001370100"/>
    </source>
</evidence>
<sequence>MQLPDDTDLAAAVDARSRVPIARLRADWSANGLYLNPESDLTQFVQSVEVERALATDLPPEVSLVDGQSIAKLTATLKGRRRLSSGGYAELDIAQTLSPLRTDSPLYGVPLVGRPDVNLELGLRTAAGPRLISQFVGPVNTVDPRPDGTVELEALDAADRMRTDITLPAFIQYPDRTATYGNIFDVNTQWVVDFILRRNGIYASPPPRPGGILSVTGHGGAVAEVGHTRPPFGDMTRASGGLAFGGGTGALWTPGVFGLLANDGSWCGKYDTTGGYAGGVRGGYVQHYATAAIPLELGVGLQGWVYCGTSATHDVPGGLTESQTREVFSLFPYSFPDGYAAVNRKRISLVCRPSGGLGIRVCDGARNDLYSLPVSGAAAWRYVGVHVVWRGDGKVDIVHRVDGATVVRTSSVTYDFSTDQLLLANAQINTWCSLPWQDFQVWRAASPPSTSLAEEWPGETWTPQAEIGKGRNHLTYLPDVVGADSVELLDEVIGAEFGTSGNRMTDGQFFFRPRASLTASTAVKTVTADVSLLDLSMPTRVDSVRNIISVRAQAGYTQYEQEVLYDSQDPWEFLVPAYTIGLFEIPITAHTVPYLGFLTAQTPENYSEAASRGDMNIYCPLRTDNNLINTGVGAQLEHIAPRMARLRIRNDSGVAARLAAYSPTAGEPNIPALKVGCLRIEKRPEVQQVHTAPDSIAKYGSRTLPLALTEWRQRLDTLAPVAVQLRNELDKPVPPLTNIPIKGDPRLELFDAVRLLDPQGIAPSVTGRVVKIRRRATKTGLRDVIDLRPFPSTWPV</sequence>
<dbReference type="Proteomes" id="UP001370100">
    <property type="component" value="Unassembled WGS sequence"/>
</dbReference>
<dbReference type="EMBL" id="JBBEGL010000002">
    <property type="protein sequence ID" value="MEJ2886147.1"/>
    <property type="molecule type" value="Genomic_DNA"/>
</dbReference>
<keyword evidence="2" id="KW-1185">Reference proteome</keyword>
<accession>A0ABU8N2G0</accession>
<evidence type="ECO:0000313" key="1">
    <source>
        <dbReference type="EMBL" id="MEJ2886147.1"/>
    </source>
</evidence>
<proteinExistence type="predicted"/>